<dbReference type="Proteomes" id="UP000034706">
    <property type="component" value="Unassembled WGS sequence"/>
</dbReference>
<evidence type="ECO:0000313" key="1">
    <source>
        <dbReference type="EMBL" id="KKQ91021.1"/>
    </source>
</evidence>
<dbReference type="PATRIC" id="fig|1618611.3.peg.316"/>
<dbReference type="SUPFAM" id="SSF53448">
    <property type="entry name" value="Nucleotide-diphospho-sugar transferases"/>
    <property type="match status" value="1"/>
</dbReference>
<gene>
    <name evidence="1" type="ORF">UT16_C0027G0005</name>
</gene>
<accession>A0A0G0PNW5</accession>
<name>A0A0G0PNW5_9BACT</name>
<dbReference type="InterPro" id="IPR029044">
    <property type="entry name" value="Nucleotide-diphossugar_trans"/>
</dbReference>
<dbReference type="PANTHER" id="PTHR21485:SF6">
    <property type="entry name" value="N-ACYLNEURAMINATE CYTIDYLYLTRANSFERASE-RELATED"/>
    <property type="match status" value="1"/>
</dbReference>
<dbReference type="EMBL" id="LBVT01000027">
    <property type="protein sequence ID" value="KKQ91021.1"/>
    <property type="molecule type" value="Genomic_DNA"/>
</dbReference>
<comment type="caution">
    <text evidence="1">The sequence shown here is derived from an EMBL/GenBank/DDBJ whole genome shotgun (WGS) entry which is preliminary data.</text>
</comment>
<dbReference type="GO" id="GO:0008781">
    <property type="term" value="F:N-acylneuraminate cytidylyltransferase activity"/>
    <property type="evidence" value="ECO:0007669"/>
    <property type="project" value="TreeGrafter"/>
</dbReference>
<protein>
    <submittedName>
        <fullName evidence="1">CMP-N-acetylneuraminic acid synthetase</fullName>
    </submittedName>
</protein>
<reference evidence="1 2" key="1">
    <citation type="journal article" date="2015" name="Nature">
        <title>rRNA introns, odd ribosomes, and small enigmatic genomes across a large radiation of phyla.</title>
        <authorList>
            <person name="Brown C.T."/>
            <person name="Hug L.A."/>
            <person name="Thomas B.C."/>
            <person name="Sharon I."/>
            <person name="Castelle C.J."/>
            <person name="Singh A."/>
            <person name="Wilkins M.J."/>
            <person name="Williams K.H."/>
            <person name="Banfield J.F."/>
        </authorList>
    </citation>
    <scope>NUCLEOTIDE SEQUENCE [LARGE SCALE GENOMIC DNA]</scope>
</reference>
<dbReference type="AlphaFoldDB" id="A0A0G0PNW5"/>
<proteinExistence type="predicted"/>
<evidence type="ECO:0000313" key="2">
    <source>
        <dbReference type="Proteomes" id="UP000034706"/>
    </source>
</evidence>
<dbReference type="CDD" id="cd02513">
    <property type="entry name" value="CMP-NeuAc_Synthase"/>
    <property type="match status" value="1"/>
</dbReference>
<sequence>MKIIAIIPARGGSLRIRDKNIKNFAGKPLIAWTILEAKKSELINKIIVATDSPEISMIAKKYGAETPFLLPDSLTQPSSSIEPVIKYAYEWLIKNQNFKADAVVLLMPPNPLRKSVFIDEAIKIFKKKKPDSVVAVSETPANHTPFWTLIKQKSGKVTLFNGQNIKKIIRISQNFPQKCYGRNDLVYVLKPRNLFEKNSNLYGDKVELYVTNPLYEADINTPEEWLMTEMKFKMLRSIKK</sequence>
<dbReference type="Gene3D" id="3.90.550.10">
    <property type="entry name" value="Spore Coat Polysaccharide Biosynthesis Protein SpsA, Chain A"/>
    <property type="match status" value="1"/>
</dbReference>
<organism evidence="1 2">
    <name type="scientific">Candidatus Azambacteria bacterium GW2011_GWA2_39_10</name>
    <dbReference type="NCBI Taxonomy" id="1618611"/>
    <lineage>
        <taxon>Bacteria</taxon>
        <taxon>Candidatus Azamiibacteriota</taxon>
    </lineage>
</organism>
<dbReference type="PANTHER" id="PTHR21485">
    <property type="entry name" value="HAD SUPERFAMILY MEMBERS CMAS AND KDSC"/>
    <property type="match status" value="1"/>
</dbReference>
<dbReference type="InterPro" id="IPR003329">
    <property type="entry name" value="Cytidylyl_trans"/>
</dbReference>
<dbReference type="Pfam" id="PF02348">
    <property type="entry name" value="CTP_transf_3"/>
    <property type="match status" value="1"/>
</dbReference>
<dbReference type="InterPro" id="IPR050793">
    <property type="entry name" value="CMP-NeuNAc_synthase"/>
</dbReference>